<name>A0A094PNS1_9ZZZZ</name>
<gene>
    <name evidence="1" type="ORF">GM50_23650</name>
</gene>
<comment type="caution">
    <text evidence="1">The sequence shown here is derived from an EMBL/GenBank/DDBJ whole genome shotgun (WGS) entry which is preliminary data.</text>
</comment>
<proteinExistence type="predicted"/>
<accession>A0A094PNS1</accession>
<dbReference type="EMBL" id="JNSK01000192">
    <property type="protein sequence ID" value="KGA12742.1"/>
    <property type="molecule type" value="Genomic_DNA"/>
</dbReference>
<reference evidence="1" key="1">
    <citation type="submission" date="2014-05" db="EMBL/GenBank/DDBJ databases">
        <title>Key roles for freshwater Actinobacteria revealed by deep metagenomic sequencing.</title>
        <authorList>
            <person name="Ghai R."/>
            <person name="Mizuno C.M."/>
            <person name="Picazo A."/>
            <person name="Camacho A."/>
            <person name="Rodriguez-Valera F."/>
        </authorList>
    </citation>
    <scope>NUCLEOTIDE SEQUENCE</scope>
</reference>
<dbReference type="AlphaFoldDB" id="A0A094PNS1"/>
<sequence length="52" mass="6312">MDVSKHRFGLVDDSRSGIFLRWHGPHQERSKYDDDVYGDNWHRKHYLGDLRI</sequence>
<evidence type="ECO:0000313" key="1">
    <source>
        <dbReference type="EMBL" id="KGA12742.1"/>
    </source>
</evidence>
<organism evidence="1">
    <name type="scientific">freshwater metagenome</name>
    <dbReference type="NCBI Taxonomy" id="449393"/>
    <lineage>
        <taxon>unclassified sequences</taxon>
        <taxon>metagenomes</taxon>
        <taxon>ecological metagenomes</taxon>
    </lineage>
</organism>
<protein>
    <submittedName>
        <fullName evidence="1">Uncharacterized protein</fullName>
    </submittedName>
</protein>